<name>A0ACC3MZI4_9PEZI</name>
<evidence type="ECO:0000313" key="1">
    <source>
        <dbReference type="EMBL" id="KAK3706725.1"/>
    </source>
</evidence>
<accession>A0ACC3MZI4</accession>
<dbReference type="Proteomes" id="UP001281147">
    <property type="component" value="Unassembled WGS sequence"/>
</dbReference>
<organism evidence="1 2">
    <name type="scientific">Vermiconidia calcicola</name>
    <dbReference type="NCBI Taxonomy" id="1690605"/>
    <lineage>
        <taxon>Eukaryota</taxon>
        <taxon>Fungi</taxon>
        <taxon>Dikarya</taxon>
        <taxon>Ascomycota</taxon>
        <taxon>Pezizomycotina</taxon>
        <taxon>Dothideomycetes</taxon>
        <taxon>Dothideomycetidae</taxon>
        <taxon>Mycosphaerellales</taxon>
        <taxon>Extremaceae</taxon>
        <taxon>Vermiconidia</taxon>
    </lineage>
</organism>
<protein>
    <submittedName>
        <fullName evidence="1">Uncharacterized protein</fullName>
    </submittedName>
</protein>
<reference evidence="1" key="1">
    <citation type="submission" date="2023-07" db="EMBL/GenBank/DDBJ databases">
        <title>Black Yeasts Isolated from many extreme environments.</title>
        <authorList>
            <person name="Coleine C."/>
            <person name="Stajich J.E."/>
            <person name="Selbmann L."/>
        </authorList>
    </citation>
    <scope>NUCLEOTIDE SEQUENCE</scope>
    <source>
        <strain evidence="1">CCFEE 5714</strain>
    </source>
</reference>
<gene>
    <name evidence="1" type="ORF">LTR37_012569</name>
</gene>
<comment type="caution">
    <text evidence="1">The sequence shown here is derived from an EMBL/GenBank/DDBJ whole genome shotgun (WGS) entry which is preliminary data.</text>
</comment>
<proteinExistence type="predicted"/>
<evidence type="ECO:0000313" key="2">
    <source>
        <dbReference type="Proteomes" id="UP001281147"/>
    </source>
</evidence>
<keyword evidence="2" id="KW-1185">Reference proteome</keyword>
<dbReference type="EMBL" id="JAUTXU010000117">
    <property type="protein sequence ID" value="KAK3706725.1"/>
    <property type="molecule type" value="Genomic_DNA"/>
</dbReference>
<sequence length="753" mass="85836">MDLLNSVAGITALQQNQLDEIVTRPSPLALLPSDGLRCTPVKSEPRERYALTEPRNERKVLERRRPASRRPRVQKSTLLTQYVTRRRVKQRSKAYYHLRKRVVKLVPRRPRPLRRAKKALTGLRNPRDNWFVQFAKIKLRYDDKMDPNVLEQTRLPTLDVRALEWVEDVVEQLDSGTTGQSTRSISLPSAESQSHVWQQVALWLLAYDRTRMLPFLLATHSEPFVQARHIGDSLTQLSAHFLRLDELKRNAQMQDLADAFCILAARKDGEELRFTAPFIRYLIPYCRDDQIQRIFQVIKEHKVKIRSFTYLHLVTSFANNHHLQEGLDALVEASSVGDLHVNGWAFLCGCSTLLRKSIEQPDGLRETLRIVSTIADMGVKLDNPICDIIMLNAVEAGDLKTAFDVYHSLMERGLRPTESTFSVLLKGCRMNIDDAEMLNNVIRDAISNINVRQSELVSNQILHCLALHHSKHHPDTALNTLTEAYAQLFDLTPLRKLALPIPNISQQRMTDDKLMTPTSHALGYMIGASINHMLAHDANPKHIFTLYERWRELVDAGESSLAKLATTDHMANTFLSAFIRKPSGLIHAARLVKDMQRMLPPSAAVEQCKPTPQTWSIFLHGFTRHGQNKLAEQVLNYMRSKDIEPSQIAWNTLITGYARAQDVEGTIDAVRRADQAGMVWDAWTHSGLKALRNKDRLMEELKKERLRRNLDFTGELKSGLEERLSGFDGEVGDLADSTGELAEGVESQYKPFR</sequence>